<feature type="transmembrane region" description="Helical" evidence="2">
    <location>
        <begin position="28"/>
        <end position="45"/>
    </location>
</feature>
<organism evidence="3 6">
    <name type="scientific">Pediococcus damnosus</name>
    <dbReference type="NCBI Taxonomy" id="51663"/>
    <lineage>
        <taxon>Bacteria</taxon>
        <taxon>Bacillati</taxon>
        <taxon>Bacillota</taxon>
        <taxon>Bacilli</taxon>
        <taxon>Lactobacillales</taxon>
        <taxon>Lactobacillaceae</taxon>
        <taxon>Pediococcus</taxon>
    </lineage>
</organism>
<protein>
    <submittedName>
        <fullName evidence="3">Uncharacterized protein</fullName>
    </submittedName>
</protein>
<dbReference type="AlphaFoldDB" id="A0A143B011"/>
<dbReference type="EMBL" id="CP012275">
    <property type="protein sequence ID" value="AMV62803.1"/>
    <property type="molecule type" value="Genomic_DNA"/>
</dbReference>
<name>A0A143B011_9LACO</name>
<keyword evidence="2" id="KW-1133">Transmembrane helix</keyword>
<feature type="region of interest" description="Disordered" evidence="1">
    <location>
        <begin position="98"/>
        <end position="122"/>
    </location>
</feature>
<sequence>MIIYSIVIAAILLFISMAYIPSATWRNILSPIFAVIIILCAVFMVRNDREHYGMHKVDTTQTSDLVSVSPSKEMKMLLYQPVGTAGKEKVYIYKKNVSQKKPTTTNPDPSNTTNTVKTVSGTPTVKTTTTRWEYKNDAYRFWFGIAGNGHKLIRHHNTFNINKDWLTLSSAQAKKLQKLAKENQAKMKNEGKQYVGAQVKQTVTAAMKKNPKMSAADQKSLQQATVKKATAAYQKQATAKMIAEAKK</sequence>
<dbReference type="EMBL" id="CP012288">
    <property type="protein sequence ID" value="AMV67312.1"/>
    <property type="molecule type" value="Genomic_DNA"/>
</dbReference>
<evidence type="ECO:0000313" key="6">
    <source>
        <dbReference type="Proteomes" id="UP000076405"/>
    </source>
</evidence>
<accession>A0A143B011</accession>
<dbReference type="OrthoDB" id="2249491at2"/>
<evidence type="ECO:0000313" key="5">
    <source>
        <dbReference type="Proteomes" id="UP000076244"/>
    </source>
</evidence>
<keyword evidence="2" id="KW-0812">Transmembrane</keyword>
<evidence type="ECO:0000256" key="1">
    <source>
        <dbReference type="SAM" id="MobiDB-lite"/>
    </source>
</evidence>
<feature type="compositionally biased region" description="Low complexity" evidence="1">
    <location>
        <begin position="102"/>
        <end position="122"/>
    </location>
</feature>
<keyword evidence="2" id="KW-0472">Membrane</keyword>
<dbReference type="KEGG" id="pdm:ADU72_1383"/>
<dbReference type="Proteomes" id="UP000076244">
    <property type="component" value="Chromosome"/>
</dbReference>
<dbReference type="Pfam" id="PF16069">
    <property type="entry name" value="DUF4811"/>
    <property type="match status" value="1"/>
</dbReference>
<proteinExistence type="predicted"/>
<gene>
    <name evidence="3" type="ORF">ADU70_1315</name>
    <name evidence="4" type="ORF">ADU72_1383</name>
</gene>
<evidence type="ECO:0000313" key="4">
    <source>
        <dbReference type="EMBL" id="AMV67312.1"/>
    </source>
</evidence>
<evidence type="ECO:0000313" key="3">
    <source>
        <dbReference type="EMBL" id="AMV62803.1"/>
    </source>
</evidence>
<reference evidence="5 6" key="1">
    <citation type="journal article" date="2016" name="PLoS ONE">
        <title>The Identification of Novel Diagnostic Marker Genes for the Detection of Beer Spoiling Pediococcus damnosus Strains Using the BlAst Diagnostic Gene findEr.</title>
        <authorList>
            <person name="Behr J."/>
            <person name="Geissler A.J."/>
            <person name="Schmid J."/>
            <person name="Zehe A."/>
            <person name="Vogel R.F."/>
        </authorList>
    </citation>
    <scope>NUCLEOTIDE SEQUENCE [LARGE SCALE GENOMIC DNA]</scope>
    <source>
        <strain evidence="3 6">TMW 2.1533</strain>
        <strain evidence="4 5">TMW 2.1535</strain>
    </source>
</reference>
<dbReference type="Proteomes" id="UP000076405">
    <property type="component" value="Chromosome"/>
</dbReference>
<dbReference type="GeneID" id="57276649"/>
<dbReference type="RefSeq" id="WP_046870624.1">
    <property type="nucleotide sequence ID" value="NZ_BAAAXI010000130.1"/>
</dbReference>
<keyword evidence="5" id="KW-1185">Reference proteome</keyword>
<dbReference type="InterPro" id="IPR032083">
    <property type="entry name" value="DUF4811"/>
</dbReference>
<evidence type="ECO:0000256" key="2">
    <source>
        <dbReference type="SAM" id="Phobius"/>
    </source>
</evidence>